<dbReference type="EMBL" id="BJYA01000012">
    <property type="protein sequence ID" value="GEN45992.1"/>
    <property type="molecule type" value="Genomic_DNA"/>
</dbReference>
<feature type="domain" description="N-acetyltransferase" evidence="2">
    <location>
        <begin position="4"/>
        <end position="168"/>
    </location>
</feature>
<dbReference type="InterPro" id="IPR000182">
    <property type="entry name" value="GNAT_dom"/>
</dbReference>
<dbReference type="Proteomes" id="UP000321440">
    <property type="component" value="Unassembled WGS sequence"/>
</dbReference>
<dbReference type="RefSeq" id="WP_146816402.1">
    <property type="nucleotide sequence ID" value="NZ_BJYA01000012.1"/>
</dbReference>
<keyword evidence="4" id="KW-1185">Reference proteome</keyword>
<evidence type="ECO:0000259" key="2">
    <source>
        <dbReference type="PROSITE" id="PS51186"/>
    </source>
</evidence>
<evidence type="ECO:0000313" key="3">
    <source>
        <dbReference type="EMBL" id="GEN45992.1"/>
    </source>
</evidence>
<evidence type="ECO:0000313" key="4">
    <source>
        <dbReference type="Proteomes" id="UP000321440"/>
    </source>
</evidence>
<comment type="caution">
    <text evidence="3">The sequence shown here is derived from an EMBL/GenBank/DDBJ whole genome shotgun (WGS) entry which is preliminary data.</text>
</comment>
<dbReference type="InterPro" id="IPR050769">
    <property type="entry name" value="NAT_camello-type"/>
</dbReference>
<dbReference type="GO" id="GO:0008080">
    <property type="term" value="F:N-acetyltransferase activity"/>
    <property type="evidence" value="ECO:0007669"/>
    <property type="project" value="InterPro"/>
</dbReference>
<reference evidence="3 4" key="1">
    <citation type="submission" date="2019-07" db="EMBL/GenBank/DDBJ databases">
        <title>Whole genome shotgun sequence of Alkalibacillus haloalkaliphilus NBRC 103110.</title>
        <authorList>
            <person name="Hosoyama A."/>
            <person name="Uohara A."/>
            <person name="Ohji S."/>
            <person name="Ichikawa N."/>
        </authorList>
    </citation>
    <scope>NUCLEOTIDE SEQUENCE [LARGE SCALE GENOMIC DNA]</scope>
    <source>
        <strain evidence="3 4">NBRC 103110</strain>
    </source>
</reference>
<dbReference type="PROSITE" id="PS51186">
    <property type="entry name" value="GNAT"/>
    <property type="match status" value="1"/>
</dbReference>
<evidence type="ECO:0000256" key="1">
    <source>
        <dbReference type="ARBA" id="ARBA00022679"/>
    </source>
</evidence>
<gene>
    <name evidence="3" type="ORF">AHA02nite_17680</name>
</gene>
<organism evidence="3 4">
    <name type="scientific">Alkalibacillus haloalkaliphilus</name>
    <dbReference type="NCBI Taxonomy" id="94136"/>
    <lineage>
        <taxon>Bacteria</taxon>
        <taxon>Bacillati</taxon>
        <taxon>Bacillota</taxon>
        <taxon>Bacilli</taxon>
        <taxon>Bacillales</taxon>
        <taxon>Bacillaceae</taxon>
        <taxon>Alkalibacillus</taxon>
    </lineage>
</organism>
<dbReference type="InterPro" id="IPR016181">
    <property type="entry name" value="Acyl_CoA_acyltransferase"/>
</dbReference>
<dbReference type="PANTHER" id="PTHR13947">
    <property type="entry name" value="GNAT FAMILY N-ACETYLTRANSFERASE"/>
    <property type="match status" value="1"/>
</dbReference>
<name>A0A511W9I2_9BACI</name>
<accession>A0A511W9I2</accession>
<dbReference type="SUPFAM" id="SSF55729">
    <property type="entry name" value="Acyl-CoA N-acyltransferases (Nat)"/>
    <property type="match status" value="1"/>
</dbReference>
<sequence>MSTAIIRDARREEIPLIRQQRVEAYEPYSQVLTNEHWHALKGTLSSENDTKEGVDLIVAQLGEEIVGSVVLFPAETDAYEWIDALQYPELRMLAVVPKGRGHGIGKALVQECINRTKQRGYTKMGLHTGEFMKSAIQLYEQFGFKRVPEHDFQPADDGVNVRAYVLEL</sequence>
<keyword evidence="1" id="KW-0808">Transferase</keyword>
<dbReference type="PANTHER" id="PTHR13947:SF37">
    <property type="entry name" value="LD18367P"/>
    <property type="match status" value="1"/>
</dbReference>
<dbReference type="CDD" id="cd04301">
    <property type="entry name" value="NAT_SF"/>
    <property type="match status" value="1"/>
</dbReference>
<dbReference type="AlphaFoldDB" id="A0A511W9I2"/>
<protein>
    <recommendedName>
        <fullName evidence="2">N-acetyltransferase domain-containing protein</fullName>
    </recommendedName>
</protein>
<proteinExistence type="predicted"/>
<dbReference type="OrthoDB" id="9803233at2"/>
<dbReference type="Pfam" id="PF00583">
    <property type="entry name" value="Acetyltransf_1"/>
    <property type="match status" value="1"/>
</dbReference>
<dbReference type="Gene3D" id="3.40.630.30">
    <property type="match status" value="1"/>
</dbReference>